<keyword evidence="1" id="KW-1133">Transmembrane helix</keyword>
<dbReference type="Proteomes" id="UP000316598">
    <property type="component" value="Unassembled WGS sequence"/>
</dbReference>
<feature type="transmembrane region" description="Helical" evidence="1">
    <location>
        <begin position="125"/>
        <end position="149"/>
    </location>
</feature>
<feature type="transmembrane region" description="Helical" evidence="1">
    <location>
        <begin position="221"/>
        <end position="239"/>
    </location>
</feature>
<dbReference type="RefSeq" id="WP_146512996.1">
    <property type="nucleotide sequence ID" value="NZ_SJPI01000001.1"/>
</dbReference>
<dbReference type="OrthoDB" id="9796461at2"/>
<dbReference type="GO" id="GO:0016747">
    <property type="term" value="F:acyltransferase activity, transferring groups other than amino-acyl groups"/>
    <property type="evidence" value="ECO:0007669"/>
    <property type="project" value="InterPro"/>
</dbReference>
<organism evidence="3 4">
    <name type="scientific">Rubripirellula amarantea</name>
    <dbReference type="NCBI Taxonomy" id="2527999"/>
    <lineage>
        <taxon>Bacteria</taxon>
        <taxon>Pseudomonadati</taxon>
        <taxon>Planctomycetota</taxon>
        <taxon>Planctomycetia</taxon>
        <taxon>Pirellulales</taxon>
        <taxon>Pirellulaceae</taxon>
        <taxon>Rubripirellula</taxon>
    </lineage>
</organism>
<reference evidence="3 4" key="1">
    <citation type="submission" date="2019-02" db="EMBL/GenBank/DDBJ databases">
        <title>Deep-cultivation of Planctomycetes and their phenomic and genomic characterization uncovers novel biology.</title>
        <authorList>
            <person name="Wiegand S."/>
            <person name="Jogler M."/>
            <person name="Boedeker C."/>
            <person name="Pinto D."/>
            <person name="Vollmers J."/>
            <person name="Rivas-Marin E."/>
            <person name="Kohn T."/>
            <person name="Peeters S.H."/>
            <person name="Heuer A."/>
            <person name="Rast P."/>
            <person name="Oberbeckmann S."/>
            <person name="Bunk B."/>
            <person name="Jeske O."/>
            <person name="Meyerdierks A."/>
            <person name="Storesund J.E."/>
            <person name="Kallscheuer N."/>
            <person name="Luecker S."/>
            <person name="Lage O.M."/>
            <person name="Pohl T."/>
            <person name="Merkel B.J."/>
            <person name="Hornburger P."/>
            <person name="Mueller R.-W."/>
            <person name="Bruemmer F."/>
            <person name="Labrenz M."/>
            <person name="Spormann A.M."/>
            <person name="Op Den Camp H."/>
            <person name="Overmann J."/>
            <person name="Amann R."/>
            <person name="Jetten M.S.M."/>
            <person name="Mascher T."/>
            <person name="Medema M.H."/>
            <person name="Devos D.P."/>
            <person name="Kaster A.-K."/>
            <person name="Ovreas L."/>
            <person name="Rohde M."/>
            <person name="Galperin M.Y."/>
            <person name="Jogler C."/>
        </authorList>
    </citation>
    <scope>NUCLEOTIDE SEQUENCE [LARGE SCALE GENOMIC DNA]</scope>
    <source>
        <strain evidence="3 4">Pla22</strain>
    </source>
</reference>
<evidence type="ECO:0000259" key="2">
    <source>
        <dbReference type="Pfam" id="PF01757"/>
    </source>
</evidence>
<name>A0A5C5WQD7_9BACT</name>
<feature type="domain" description="Acyltransferase 3" evidence="2">
    <location>
        <begin position="8"/>
        <end position="324"/>
    </location>
</feature>
<feature type="transmembrane region" description="Helical" evidence="1">
    <location>
        <begin position="42"/>
        <end position="63"/>
    </location>
</feature>
<proteinExistence type="predicted"/>
<dbReference type="EC" id="2.3.1.-" evidence="3"/>
<feature type="transmembrane region" description="Helical" evidence="1">
    <location>
        <begin position="86"/>
        <end position="105"/>
    </location>
</feature>
<keyword evidence="4" id="KW-1185">Reference proteome</keyword>
<dbReference type="InterPro" id="IPR050879">
    <property type="entry name" value="Acyltransferase_3"/>
</dbReference>
<evidence type="ECO:0000256" key="1">
    <source>
        <dbReference type="SAM" id="Phobius"/>
    </source>
</evidence>
<protein>
    <submittedName>
        <fullName evidence="3">O-acetyltransferase OatA</fullName>
        <ecNumber evidence="3">2.3.1.-</ecNumber>
    </submittedName>
</protein>
<keyword evidence="1" id="KW-0812">Transmembrane</keyword>
<keyword evidence="3" id="KW-0012">Acyltransferase</keyword>
<accession>A0A5C5WQD7</accession>
<feature type="transmembrane region" description="Helical" evidence="1">
    <location>
        <begin position="245"/>
        <end position="264"/>
    </location>
</feature>
<dbReference type="Pfam" id="PF01757">
    <property type="entry name" value="Acyl_transf_3"/>
    <property type="match status" value="1"/>
</dbReference>
<keyword evidence="3" id="KW-0808">Transferase</keyword>
<dbReference type="GO" id="GO:0016020">
    <property type="term" value="C:membrane"/>
    <property type="evidence" value="ECO:0007669"/>
    <property type="project" value="TreeGrafter"/>
</dbReference>
<gene>
    <name evidence="3" type="primary">oatA</name>
    <name evidence="3" type="ORF">Pla22_02860</name>
</gene>
<dbReference type="GO" id="GO:0000271">
    <property type="term" value="P:polysaccharide biosynthetic process"/>
    <property type="evidence" value="ECO:0007669"/>
    <property type="project" value="TreeGrafter"/>
</dbReference>
<comment type="caution">
    <text evidence="3">The sequence shown here is derived from an EMBL/GenBank/DDBJ whole genome shotgun (WGS) entry which is preliminary data.</text>
</comment>
<keyword evidence="1" id="KW-0472">Membrane</keyword>
<feature type="transmembrane region" description="Helical" evidence="1">
    <location>
        <begin position="12"/>
        <end position="30"/>
    </location>
</feature>
<sequence length="356" mass="40413">MPRSRDPNLDLLRAIAILMVLAFHIVPMWPTKYPALKAATHLGKYGVILFFVLSGWLIGGIYWREYAKEGRVRLGNFWMRRWMRTAPPYFAGVLLGYGAVRLARYEPFDFRYLFFLQNYETDMPFYRISWSLCVEEHFYLVLPFVGFALTKLNRTWAAIALWTLPLLPPLLRVIDPNAGLETPFGYGHAATHLIAEGLILGVAASFTARFFPQTWASIQKAASYLFVPALLVFASLTWWDEHSIYYAGQSVVAFCCLVWLAALAGRRAVPYSANSVVYAIAITSYSVYLTHSLAIHFARRYFVPKGSLGSELLCLVLWLTLIAASGILFYFCIERTAIALRERVTRQTKDPQGTSS</sequence>
<feature type="transmembrane region" description="Helical" evidence="1">
    <location>
        <begin position="276"/>
        <end position="295"/>
    </location>
</feature>
<dbReference type="InterPro" id="IPR002656">
    <property type="entry name" value="Acyl_transf_3_dom"/>
</dbReference>
<evidence type="ECO:0000313" key="4">
    <source>
        <dbReference type="Proteomes" id="UP000316598"/>
    </source>
</evidence>
<dbReference type="PANTHER" id="PTHR23028:SF53">
    <property type="entry name" value="ACYL_TRANSF_3 DOMAIN-CONTAINING PROTEIN"/>
    <property type="match status" value="1"/>
</dbReference>
<feature type="transmembrane region" description="Helical" evidence="1">
    <location>
        <begin position="156"/>
        <end position="174"/>
    </location>
</feature>
<feature type="transmembrane region" description="Helical" evidence="1">
    <location>
        <begin position="186"/>
        <end position="209"/>
    </location>
</feature>
<evidence type="ECO:0000313" key="3">
    <source>
        <dbReference type="EMBL" id="TWT52660.1"/>
    </source>
</evidence>
<feature type="transmembrane region" description="Helical" evidence="1">
    <location>
        <begin position="315"/>
        <end position="333"/>
    </location>
</feature>
<dbReference type="EMBL" id="SJPI01000001">
    <property type="protein sequence ID" value="TWT52660.1"/>
    <property type="molecule type" value="Genomic_DNA"/>
</dbReference>
<dbReference type="PANTHER" id="PTHR23028">
    <property type="entry name" value="ACETYLTRANSFERASE"/>
    <property type="match status" value="1"/>
</dbReference>
<dbReference type="AlphaFoldDB" id="A0A5C5WQD7"/>